<feature type="transmembrane region" description="Helical" evidence="1">
    <location>
        <begin position="100"/>
        <end position="119"/>
    </location>
</feature>
<keyword evidence="3" id="KW-1185">Reference proteome</keyword>
<evidence type="ECO:0000313" key="3">
    <source>
        <dbReference type="Proteomes" id="UP000507470"/>
    </source>
</evidence>
<name>A0A6J8CRZ3_MYTCO</name>
<feature type="transmembrane region" description="Helical" evidence="1">
    <location>
        <begin position="278"/>
        <end position="297"/>
    </location>
</feature>
<keyword evidence="1" id="KW-1133">Transmembrane helix</keyword>
<feature type="transmembrane region" description="Helical" evidence="1">
    <location>
        <begin position="309"/>
        <end position="329"/>
    </location>
</feature>
<evidence type="ECO:0000313" key="2">
    <source>
        <dbReference type="EMBL" id="CAC5398561.1"/>
    </source>
</evidence>
<feature type="transmembrane region" description="Helical" evidence="1">
    <location>
        <begin position="155"/>
        <end position="177"/>
    </location>
</feature>
<evidence type="ECO:0008006" key="4">
    <source>
        <dbReference type="Google" id="ProtNLM"/>
    </source>
</evidence>
<dbReference type="Proteomes" id="UP000507470">
    <property type="component" value="Unassembled WGS sequence"/>
</dbReference>
<evidence type="ECO:0000256" key="1">
    <source>
        <dbReference type="SAM" id="Phobius"/>
    </source>
</evidence>
<keyword evidence="1" id="KW-0812">Transmembrane</keyword>
<dbReference type="EMBL" id="CACVKT020005930">
    <property type="protein sequence ID" value="CAC5398561.1"/>
    <property type="molecule type" value="Genomic_DNA"/>
</dbReference>
<protein>
    <recommendedName>
        <fullName evidence="4">Gustatory receptor</fullName>
    </recommendedName>
</protein>
<sequence length="357" mass="40632">MINIIKIKTLDEHIQTASSVVDGINKDIEEEKASDLYKPLIRFLEVCGSYSKRQKKGRKCVFTIHFAYCIVVQVLVFVMSARYLTVFRNGSSQLYKTIGLIAYFYYYANLTVFSFIYFYSNCKYLPTFLSTINKYNVDFGVSFKISHKRKTIRRILLIVCAILVSYTILVIWSVLYLELKGLLVTSNLAPFDESNGITFYIATITFGVFGMLFNGITISNTTILLLNASLLKQEFKNVTRRIRDIIKVQQLDKLENVRLQHECIVELVKVGNLMFSHIGGMAYVYGIPMVCLTLYGATTRSLDAVDISAMAGFMMGVVIVMFVITFMGAHMCQATEIHRLYIGYSISPSVKLAFYIE</sequence>
<dbReference type="AlphaFoldDB" id="A0A6J8CRZ3"/>
<feature type="transmembrane region" description="Helical" evidence="1">
    <location>
        <begin position="197"/>
        <end position="226"/>
    </location>
</feature>
<organism evidence="2 3">
    <name type="scientific">Mytilus coruscus</name>
    <name type="common">Sea mussel</name>
    <dbReference type="NCBI Taxonomy" id="42192"/>
    <lineage>
        <taxon>Eukaryota</taxon>
        <taxon>Metazoa</taxon>
        <taxon>Spiralia</taxon>
        <taxon>Lophotrochozoa</taxon>
        <taxon>Mollusca</taxon>
        <taxon>Bivalvia</taxon>
        <taxon>Autobranchia</taxon>
        <taxon>Pteriomorphia</taxon>
        <taxon>Mytilida</taxon>
        <taxon>Mytiloidea</taxon>
        <taxon>Mytilidae</taxon>
        <taxon>Mytilinae</taxon>
        <taxon>Mytilus</taxon>
    </lineage>
</organism>
<accession>A0A6J8CRZ3</accession>
<proteinExistence type="predicted"/>
<gene>
    <name evidence="2" type="ORF">MCOR_32924</name>
</gene>
<keyword evidence="1" id="KW-0472">Membrane</keyword>
<dbReference type="OrthoDB" id="6120369at2759"/>
<feature type="transmembrane region" description="Helical" evidence="1">
    <location>
        <begin position="60"/>
        <end position="80"/>
    </location>
</feature>
<reference evidence="2 3" key="1">
    <citation type="submission" date="2020-06" db="EMBL/GenBank/DDBJ databases">
        <authorList>
            <person name="Li R."/>
            <person name="Bekaert M."/>
        </authorList>
    </citation>
    <scope>NUCLEOTIDE SEQUENCE [LARGE SCALE GENOMIC DNA]</scope>
    <source>
        <strain evidence="3">wild</strain>
    </source>
</reference>